<evidence type="ECO:0000313" key="3">
    <source>
        <dbReference type="Proteomes" id="UP000011717"/>
    </source>
</evidence>
<evidence type="ECO:0000256" key="1">
    <source>
        <dbReference type="SAM" id="MobiDB-lite"/>
    </source>
</evidence>
<organism evidence="2 3">
    <name type="scientific">Pacificimonas flava</name>
    <dbReference type="NCBI Taxonomy" id="1234595"/>
    <lineage>
        <taxon>Bacteria</taxon>
        <taxon>Pseudomonadati</taxon>
        <taxon>Pseudomonadota</taxon>
        <taxon>Alphaproteobacteria</taxon>
        <taxon>Sphingomonadales</taxon>
        <taxon>Sphingosinicellaceae</taxon>
        <taxon>Pacificimonas</taxon>
    </lineage>
</organism>
<reference evidence="2 3" key="1">
    <citation type="journal article" date="2013" name="Genome Announc.">
        <title>Draft Genome Sequence of Strain JLT2015T, Belonging to the Family Sphingomonadaceae of the Alphaproteobacteria.</title>
        <authorList>
            <person name="Tang K."/>
            <person name="Liu K."/>
            <person name="Li S."/>
            <person name="Jiao N."/>
        </authorList>
    </citation>
    <scope>NUCLEOTIDE SEQUENCE [LARGE SCALE GENOMIC DNA]</scope>
    <source>
        <strain evidence="2 3">JLT2015</strain>
    </source>
</reference>
<comment type="caution">
    <text evidence="2">The sequence shown here is derived from an EMBL/GenBank/DDBJ whole genome shotgun (WGS) entry which is preliminary data.</text>
</comment>
<dbReference type="RefSeq" id="WP_008603391.1">
    <property type="nucleotide sequence ID" value="NZ_AMRV01000009.1"/>
</dbReference>
<dbReference type="AlphaFoldDB" id="M2SA06"/>
<accession>M2SA06</accession>
<evidence type="ECO:0008006" key="4">
    <source>
        <dbReference type="Google" id="ProtNLM"/>
    </source>
</evidence>
<dbReference type="Proteomes" id="UP000011717">
    <property type="component" value="Unassembled WGS sequence"/>
</dbReference>
<proteinExistence type="predicted"/>
<dbReference type="Pfam" id="PF09650">
    <property type="entry name" value="PHA_gran_rgn"/>
    <property type="match status" value="1"/>
</dbReference>
<feature type="region of interest" description="Disordered" evidence="1">
    <location>
        <begin position="1"/>
        <end position="20"/>
    </location>
</feature>
<sequence length="105" mass="11655">MEKTFQQDVPHKLGKAEAKRRMEDGLPKLLSMLPGGRADHRWEGDAMLMDYAALGQSASARMEVLEDRVLVTITLGGMLAAMGDKIAGMLGRGTRDMLEDKRRPR</sequence>
<dbReference type="EMBL" id="AMRV01000009">
    <property type="protein sequence ID" value="EMD82215.1"/>
    <property type="molecule type" value="Genomic_DNA"/>
</dbReference>
<name>M2SA06_9SPHN</name>
<dbReference type="OrthoDB" id="8853368at2"/>
<keyword evidence="3" id="KW-1185">Reference proteome</keyword>
<protein>
    <recommendedName>
        <fullName evidence="4">Polyhydroxyalkanoic acid system protein</fullName>
    </recommendedName>
</protein>
<gene>
    <name evidence="2" type="ORF">C725_2501</name>
</gene>
<evidence type="ECO:0000313" key="2">
    <source>
        <dbReference type="EMBL" id="EMD82215.1"/>
    </source>
</evidence>
<dbReference type="InterPro" id="IPR013433">
    <property type="entry name" value="PHA_gran_rgn"/>
</dbReference>